<gene>
    <name evidence="1" type="ORF">FRX31_005650</name>
</gene>
<organism evidence="1 2">
    <name type="scientific">Thalictrum thalictroides</name>
    <name type="common">Rue-anemone</name>
    <name type="synonym">Anemone thalictroides</name>
    <dbReference type="NCBI Taxonomy" id="46969"/>
    <lineage>
        <taxon>Eukaryota</taxon>
        <taxon>Viridiplantae</taxon>
        <taxon>Streptophyta</taxon>
        <taxon>Embryophyta</taxon>
        <taxon>Tracheophyta</taxon>
        <taxon>Spermatophyta</taxon>
        <taxon>Magnoliopsida</taxon>
        <taxon>Ranunculales</taxon>
        <taxon>Ranunculaceae</taxon>
        <taxon>Thalictroideae</taxon>
        <taxon>Thalictrum</taxon>
    </lineage>
</organism>
<feature type="non-terminal residue" evidence="1">
    <location>
        <position position="93"/>
    </location>
</feature>
<evidence type="ECO:0000313" key="2">
    <source>
        <dbReference type="Proteomes" id="UP000554482"/>
    </source>
</evidence>
<dbReference type="Proteomes" id="UP000554482">
    <property type="component" value="Unassembled WGS sequence"/>
</dbReference>
<name>A0A7J6X7D3_THATH</name>
<proteinExistence type="predicted"/>
<evidence type="ECO:0000313" key="1">
    <source>
        <dbReference type="EMBL" id="KAF5204765.1"/>
    </source>
</evidence>
<accession>A0A7J6X7D3</accession>
<dbReference type="EMBL" id="JABWDY010004991">
    <property type="protein sequence ID" value="KAF5204765.1"/>
    <property type="molecule type" value="Genomic_DNA"/>
</dbReference>
<sequence>MNPNNPNQELMYAEYLQKQQYKMFWRMLYQQYKQQQKLRQLEENIMSALHPTEYSFLSPWVPWRLISDHQTSDVGNSKLTSSKFEPGSFFVNE</sequence>
<comment type="caution">
    <text evidence="1">The sequence shown here is derived from an EMBL/GenBank/DDBJ whole genome shotgun (WGS) entry which is preliminary data.</text>
</comment>
<keyword evidence="2" id="KW-1185">Reference proteome</keyword>
<dbReference type="AlphaFoldDB" id="A0A7J6X7D3"/>
<reference evidence="1 2" key="1">
    <citation type="submission" date="2020-06" db="EMBL/GenBank/DDBJ databases">
        <title>Transcriptomic and genomic resources for Thalictrum thalictroides and T. hernandezii: Facilitating candidate gene discovery in an emerging model plant lineage.</title>
        <authorList>
            <person name="Arias T."/>
            <person name="Riano-Pachon D.M."/>
            <person name="Di Stilio V.S."/>
        </authorList>
    </citation>
    <scope>NUCLEOTIDE SEQUENCE [LARGE SCALE GENOMIC DNA]</scope>
    <source>
        <strain evidence="2">cv. WT478/WT964</strain>
        <tissue evidence="1">Leaves</tissue>
    </source>
</reference>
<protein>
    <submittedName>
        <fullName evidence="1">Uncharacterized protein</fullName>
    </submittedName>
</protein>